<evidence type="ECO:0000313" key="2">
    <source>
        <dbReference type="EMBL" id="GFH86442.1"/>
    </source>
</evidence>
<proteinExistence type="predicted"/>
<comment type="caution">
    <text evidence="2">The sequence shown here is derived from an EMBL/GenBank/DDBJ whole genome shotgun (WGS) entry which is preliminary data.</text>
</comment>
<reference evidence="2 3" key="1">
    <citation type="journal article" date="2020" name="Microbiome">
        <title>Single-cell genomics of uncultured bacteria reveals dietary fiber responders in the mouse gut microbiota.</title>
        <authorList>
            <person name="Chijiiwa R."/>
            <person name="Hosokawa M."/>
            <person name="Kogawa M."/>
            <person name="Nishikawa Y."/>
            <person name="Ide K."/>
            <person name="Sakanashi C."/>
            <person name="Takahashi K."/>
            <person name="Takeyama H."/>
        </authorList>
    </citation>
    <scope>NUCLEOTIDE SEQUENCE [LARGE SCALE GENOMIC DNA]</scope>
    <source>
        <strain evidence="2">IMSAGC_001</strain>
    </source>
</reference>
<dbReference type="InterPro" id="IPR051532">
    <property type="entry name" value="Ester_Hydrolysis_Enzymes"/>
</dbReference>
<dbReference type="EMBL" id="BLLS01000042">
    <property type="protein sequence ID" value="GFH86442.1"/>
    <property type="molecule type" value="Genomic_DNA"/>
</dbReference>
<dbReference type="InterPro" id="IPR036514">
    <property type="entry name" value="SGNH_hydro_sf"/>
</dbReference>
<feature type="domain" description="SGNH hydrolase-type esterase" evidence="1">
    <location>
        <begin position="75"/>
        <end position="235"/>
    </location>
</feature>
<dbReference type="Pfam" id="PF13472">
    <property type="entry name" value="Lipase_GDSL_2"/>
    <property type="match status" value="1"/>
</dbReference>
<dbReference type="CDD" id="cd01828">
    <property type="entry name" value="sialate_O-acetylesterase_like2"/>
    <property type="match status" value="1"/>
</dbReference>
<dbReference type="Gene3D" id="3.40.50.1110">
    <property type="entry name" value="SGNH hydrolase"/>
    <property type="match status" value="1"/>
</dbReference>
<dbReference type="SUPFAM" id="SSF52266">
    <property type="entry name" value="SGNH hydrolase"/>
    <property type="match status" value="1"/>
</dbReference>
<protein>
    <recommendedName>
        <fullName evidence="1">SGNH hydrolase-type esterase domain-containing protein</fullName>
    </recommendedName>
</protein>
<organism evidence="2 3">
    <name type="scientific">Bacteroides acidifaciens</name>
    <dbReference type="NCBI Taxonomy" id="85831"/>
    <lineage>
        <taxon>Bacteria</taxon>
        <taxon>Pseudomonadati</taxon>
        <taxon>Bacteroidota</taxon>
        <taxon>Bacteroidia</taxon>
        <taxon>Bacteroidales</taxon>
        <taxon>Bacteroidaceae</taxon>
        <taxon>Bacteroides</taxon>
    </lineage>
</organism>
<dbReference type="Proteomes" id="UP000491181">
    <property type="component" value="Unassembled WGS sequence"/>
</dbReference>
<name>A0A7J0A2R4_9BACE</name>
<dbReference type="PANTHER" id="PTHR30383">
    <property type="entry name" value="THIOESTERASE 1/PROTEASE 1/LYSOPHOSPHOLIPASE L1"/>
    <property type="match status" value="1"/>
</dbReference>
<sequence>MKNGCAIIKDGCTMMQNGYVNEPIKGIACRKFFFLVVILSLTLACHAQERKYSTFYYQRATLFEELPVTSNDIIFLGNSITNGAEWAELFQNKHVKNRGISGDICMGVYDRLDAILKGKPAKIFLLIGINDVSRGTPADTIVYRIGMIVRKIKTDSPKTKLYLQSVLPVTDHYNMFKGHTSRWQVIPEINKGLVRLAEKEGLTYIDLYSHFIDGQTGKMSTAYTNDGLHLLGKGYLKWVEIVKPYIGKK</sequence>
<dbReference type="AlphaFoldDB" id="A0A7J0A2R4"/>
<dbReference type="PANTHER" id="PTHR30383:SF5">
    <property type="entry name" value="SGNH HYDROLASE-TYPE ESTERASE DOMAIN-CONTAINING PROTEIN"/>
    <property type="match status" value="1"/>
</dbReference>
<evidence type="ECO:0000259" key="1">
    <source>
        <dbReference type="Pfam" id="PF13472"/>
    </source>
</evidence>
<dbReference type="GO" id="GO:0004622">
    <property type="term" value="F:phosphatidylcholine lysophospholipase activity"/>
    <property type="evidence" value="ECO:0007669"/>
    <property type="project" value="TreeGrafter"/>
</dbReference>
<accession>A0A7J0A2R4</accession>
<gene>
    <name evidence="2" type="ORF">IMSAGC001_01850</name>
</gene>
<dbReference type="InterPro" id="IPR013830">
    <property type="entry name" value="SGNH_hydro"/>
</dbReference>
<evidence type="ECO:0000313" key="3">
    <source>
        <dbReference type="Proteomes" id="UP000491181"/>
    </source>
</evidence>